<keyword evidence="1" id="KW-0812">Transmembrane</keyword>
<keyword evidence="1" id="KW-0472">Membrane</keyword>
<comment type="caution">
    <text evidence="2">The sequence shown here is derived from an EMBL/GenBank/DDBJ whole genome shotgun (WGS) entry which is preliminary data.</text>
</comment>
<evidence type="ECO:0000313" key="3">
    <source>
        <dbReference type="Proteomes" id="UP000646426"/>
    </source>
</evidence>
<keyword evidence="3" id="KW-1185">Reference proteome</keyword>
<accession>A0A918W862</accession>
<protein>
    <submittedName>
        <fullName evidence="2">Uncharacterized protein</fullName>
    </submittedName>
</protein>
<dbReference type="Proteomes" id="UP000646426">
    <property type="component" value="Unassembled WGS sequence"/>
</dbReference>
<sequence length="44" mass="4404">MTENSATAMSIAMAAMTAGVLRACAVAARADLRMESSGIESAQG</sequence>
<reference evidence="2" key="2">
    <citation type="submission" date="2020-09" db="EMBL/GenBank/DDBJ databases">
        <authorList>
            <person name="Sun Q."/>
            <person name="Kim S."/>
        </authorList>
    </citation>
    <scope>NUCLEOTIDE SEQUENCE</scope>
    <source>
        <strain evidence="2">KCTC 23077</strain>
    </source>
</reference>
<proteinExistence type="predicted"/>
<evidence type="ECO:0000256" key="1">
    <source>
        <dbReference type="SAM" id="Phobius"/>
    </source>
</evidence>
<dbReference type="EMBL" id="BMYD01000002">
    <property type="protein sequence ID" value="GHA79813.1"/>
    <property type="molecule type" value="Genomic_DNA"/>
</dbReference>
<dbReference type="AlphaFoldDB" id="A0A918W862"/>
<gene>
    <name evidence="2" type="ORF">GCM10007067_16730</name>
</gene>
<reference evidence="2" key="1">
    <citation type="journal article" date="2014" name="Int. J. Syst. Evol. Microbiol.">
        <title>Complete genome sequence of Corynebacterium casei LMG S-19264T (=DSM 44701T), isolated from a smear-ripened cheese.</title>
        <authorList>
            <consortium name="US DOE Joint Genome Institute (JGI-PGF)"/>
            <person name="Walter F."/>
            <person name="Albersmeier A."/>
            <person name="Kalinowski J."/>
            <person name="Ruckert C."/>
        </authorList>
    </citation>
    <scope>NUCLEOTIDE SEQUENCE</scope>
    <source>
        <strain evidence="2">KCTC 23077</strain>
    </source>
</reference>
<organism evidence="2 3">
    <name type="scientific">Cognatilysobacter bugurensis</name>
    <dbReference type="NCBI Taxonomy" id="543356"/>
    <lineage>
        <taxon>Bacteria</taxon>
        <taxon>Pseudomonadati</taxon>
        <taxon>Pseudomonadota</taxon>
        <taxon>Gammaproteobacteria</taxon>
        <taxon>Lysobacterales</taxon>
        <taxon>Lysobacteraceae</taxon>
        <taxon>Cognatilysobacter</taxon>
    </lineage>
</organism>
<keyword evidence="1" id="KW-1133">Transmembrane helix</keyword>
<evidence type="ECO:0000313" key="2">
    <source>
        <dbReference type="EMBL" id="GHA79813.1"/>
    </source>
</evidence>
<name>A0A918W862_9GAMM</name>
<feature type="transmembrane region" description="Helical" evidence="1">
    <location>
        <begin position="6"/>
        <end position="28"/>
    </location>
</feature>